<name>A0A2P2QW89_RHIMU</name>
<accession>A0A2P2QW89</accession>
<keyword evidence="1" id="KW-1133">Transmembrane helix</keyword>
<evidence type="ECO:0000256" key="1">
    <source>
        <dbReference type="SAM" id="Phobius"/>
    </source>
</evidence>
<protein>
    <submittedName>
        <fullName evidence="2">Uncharacterized protein</fullName>
    </submittedName>
</protein>
<dbReference type="AlphaFoldDB" id="A0A2P2QW89"/>
<keyword evidence="1" id="KW-0472">Membrane</keyword>
<organism evidence="2">
    <name type="scientific">Rhizophora mucronata</name>
    <name type="common">Asiatic mangrove</name>
    <dbReference type="NCBI Taxonomy" id="61149"/>
    <lineage>
        <taxon>Eukaryota</taxon>
        <taxon>Viridiplantae</taxon>
        <taxon>Streptophyta</taxon>
        <taxon>Embryophyta</taxon>
        <taxon>Tracheophyta</taxon>
        <taxon>Spermatophyta</taxon>
        <taxon>Magnoliopsida</taxon>
        <taxon>eudicotyledons</taxon>
        <taxon>Gunneridae</taxon>
        <taxon>Pentapetalae</taxon>
        <taxon>rosids</taxon>
        <taxon>fabids</taxon>
        <taxon>Malpighiales</taxon>
        <taxon>Rhizophoraceae</taxon>
        <taxon>Rhizophora</taxon>
    </lineage>
</organism>
<keyword evidence="1" id="KW-0812">Transmembrane</keyword>
<dbReference type="EMBL" id="GGEC01090779">
    <property type="protein sequence ID" value="MBX71263.1"/>
    <property type="molecule type" value="Transcribed_RNA"/>
</dbReference>
<evidence type="ECO:0000313" key="2">
    <source>
        <dbReference type="EMBL" id="MBX71263.1"/>
    </source>
</evidence>
<feature type="transmembrane region" description="Helical" evidence="1">
    <location>
        <begin position="7"/>
        <end position="28"/>
    </location>
</feature>
<proteinExistence type="predicted"/>
<sequence length="41" mass="5083">MIRILLFCMLFSKLLIFIIMYALCYLYFLHKFNTYCFGYLV</sequence>
<reference evidence="2" key="1">
    <citation type="submission" date="2018-02" db="EMBL/GenBank/DDBJ databases">
        <title>Rhizophora mucronata_Transcriptome.</title>
        <authorList>
            <person name="Meera S.P."/>
            <person name="Sreeshan A."/>
            <person name="Augustine A."/>
        </authorList>
    </citation>
    <scope>NUCLEOTIDE SEQUENCE</scope>
    <source>
        <tissue evidence="2">Leaf</tissue>
    </source>
</reference>